<evidence type="ECO:0000313" key="1">
    <source>
        <dbReference type="EMBL" id="RST57665.1"/>
    </source>
</evidence>
<reference evidence="1 2" key="1">
    <citation type="submission" date="2018-12" db="EMBL/GenBank/DDBJ databases">
        <authorList>
            <person name="Sun L."/>
            <person name="Chen Z."/>
        </authorList>
    </citation>
    <scope>NUCLEOTIDE SEQUENCE [LARGE SCALE GENOMIC DNA]</scope>
    <source>
        <strain evidence="1 2">LMG 29736</strain>
    </source>
</reference>
<dbReference type="EMBL" id="QYTW02000030">
    <property type="protein sequence ID" value="RST57665.1"/>
    <property type="molecule type" value="Genomic_DNA"/>
</dbReference>
<proteinExistence type="predicted"/>
<dbReference type="RefSeq" id="WP_120118313.1">
    <property type="nucleotide sequence ID" value="NZ_QYTW02000030.1"/>
</dbReference>
<comment type="caution">
    <text evidence="1">The sequence shown here is derived from an EMBL/GenBank/DDBJ whole genome shotgun (WGS) entry which is preliminary data.</text>
</comment>
<protein>
    <submittedName>
        <fullName evidence="1">DUF3954 domain-containing protein</fullName>
    </submittedName>
</protein>
<accession>A0A429X2Q9</accession>
<dbReference type="Proteomes" id="UP000287296">
    <property type="component" value="Unassembled WGS sequence"/>
</dbReference>
<evidence type="ECO:0000313" key="2">
    <source>
        <dbReference type="Proteomes" id="UP000287296"/>
    </source>
</evidence>
<organism evidence="1 2">
    <name type="scientific">Siminovitchia terrae</name>
    <name type="common">Bacillus terrae</name>
    <dbReference type="NCBI Taxonomy" id="1914933"/>
    <lineage>
        <taxon>Bacteria</taxon>
        <taxon>Bacillati</taxon>
        <taxon>Bacillota</taxon>
        <taxon>Bacilli</taxon>
        <taxon>Bacillales</taxon>
        <taxon>Bacillaceae</taxon>
        <taxon>Siminovitchia</taxon>
    </lineage>
</organism>
<gene>
    <name evidence="1" type="ORF">D5F11_021635</name>
</gene>
<name>A0A429X2Q9_SIMTE</name>
<sequence>MHDNTTKAVINLTEDAAYVVKKGKLTKITAREHGQDVIIWKNGQVLDVDRNERIRIEGQEVI</sequence>
<dbReference type="AlphaFoldDB" id="A0A429X2Q9"/>
<dbReference type="OrthoDB" id="2456551at2"/>